<keyword evidence="2" id="KW-1133">Transmembrane helix</keyword>
<dbReference type="RefSeq" id="WP_344700169.1">
    <property type="nucleotide sequence ID" value="NZ_BAABBM010000001.1"/>
</dbReference>
<dbReference type="SUPFAM" id="SSF158587">
    <property type="entry name" value="Jann4075-like"/>
    <property type="match status" value="1"/>
</dbReference>
<evidence type="ECO:0000313" key="4">
    <source>
        <dbReference type="Proteomes" id="UP001500827"/>
    </source>
</evidence>
<dbReference type="InterPro" id="IPR023154">
    <property type="entry name" value="Jann4075-like_sf"/>
</dbReference>
<dbReference type="EMBL" id="BAABBM010000001">
    <property type="protein sequence ID" value="GAA3906657.1"/>
    <property type="molecule type" value="Genomic_DNA"/>
</dbReference>
<dbReference type="Gene3D" id="1.10.238.120">
    <property type="entry name" value="Jann4075-like"/>
    <property type="match status" value="1"/>
</dbReference>
<evidence type="ECO:0008006" key="5">
    <source>
        <dbReference type="Google" id="ProtNLM"/>
    </source>
</evidence>
<feature type="transmembrane region" description="Helical" evidence="2">
    <location>
        <begin position="215"/>
        <end position="232"/>
    </location>
</feature>
<evidence type="ECO:0000256" key="1">
    <source>
        <dbReference type="SAM" id="MobiDB-lite"/>
    </source>
</evidence>
<protein>
    <recommendedName>
        <fullName evidence="5">DUF2853 family protein</fullName>
    </recommendedName>
</protein>
<feature type="compositionally biased region" description="Polar residues" evidence="1">
    <location>
        <begin position="147"/>
        <end position="156"/>
    </location>
</feature>
<sequence>MAEDWLSDVQKYDPDADPDVVAGIVRYCGIALRKRDSALVSFSSDDEVARVRNNFLKKKLGLEQPDDELNVAINAVGERMNGDNSKNRVTVYYLLSQAFDRHDAFRKAPRAKAAPKGDDVVAAAPAAEPSAPEAPATQVEDAPSEAPSISDTSSSPAFAADAPRTVPPEPVAPTSFGRKVSNGVPPPPPNPIRSTLAETSSVPLVEEEKSGGFRWWPWLILVVVAIAAFLWWQNR</sequence>
<organism evidence="3 4">
    <name type="scientific">Sphingomonas limnosediminicola</name>
    <dbReference type="NCBI Taxonomy" id="940133"/>
    <lineage>
        <taxon>Bacteria</taxon>
        <taxon>Pseudomonadati</taxon>
        <taxon>Pseudomonadota</taxon>
        <taxon>Alphaproteobacteria</taxon>
        <taxon>Sphingomonadales</taxon>
        <taxon>Sphingomonadaceae</taxon>
        <taxon>Sphingomonas</taxon>
    </lineage>
</organism>
<keyword evidence="4" id="KW-1185">Reference proteome</keyword>
<dbReference type="InterPro" id="IPR021274">
    <property type="entry name" value="DUF2853"/>
</dbReference>
<feature type="compositionally biased region" description="Low complexity" evidence="1">
    <location>
        <begin position="120"/>
        <end position="136"/>
    </location>
</feature>
<evidence type="ECO:0000256" key="2">
    <source>
        <dbReference type="SAM" id="Phobius"/>
    </source>
</evidence>
<accession>A0ABP7LQL7</accession>
<feature type="region of interest" description="Disordered" evidence="1">
    <location>
        <begin position="109"/>
        <end position="195"/>
    </location>
</feature>
<name>A0ABP7LQL7_9SPHN</name>
<proteinExistence type="predicted"/>
<gene>
    <name evidence="3" type="ORF">GCM10022276_26450</name>
</gene>
<reference evidence="4" key="1">
    <citation type="journal article" date="2019" name="Int. J. Syst. Evol. Microbiol.">
        <title>The Global Catalogue of Microorganisms (GCM) 10K type strain sequencing project: providing services to taxonomists for standard genome sequencing and annotation.</title>
        <authorList>
            <consortium name="The Broad Institute Genomics Platform"/>
            <consortium name="The Broad Institute Genome Sequencing Center for Infectious Disease"/>
            <person name="Wu L."/>
            <person name="Ma J."/>
        </authorList>
    </citation>
    <scope>NUCLEOTIDE SEQUENCE [LARGE SCALE GENOMIC DNA]</scope>
    <source>
        <strain evidence="4">JCM 17543</strain>
    </source>
</reference>
<dbReference type="Proteomes" id="UP001500827">
    <property type="component" value="Unassembled WGS sequence"/>
</dbReference>
<dbReference type="Pfam" id="PF11015">
    <property type="entry name" value="DUF2853"/>
    <property type="match status" value="1"/>
</dbReference>
<comment type="caution">
    <text evidence="3">The sequence shown here is derived from an EMBL/GenBank/DDBJ whole genome shotgun (WGS) entry which is preliminary data.</text>
</comment>
<keyword evidence="2" id="KW-0812">Transmembrane</keyword>
<keyword evidence="2" id="KW-0472">Membrane</keyword>
<evidence type="ECO:0000313" key="3">
    <source>
        <dbReference type="EMBL" id="GAA3906657.1"/>
    </source>
</evidence>